<keyword evidence="8" id="KW-0576">Peroxisome</keyword>
<feature type="compositionally biased region" description="Polar residues" evidence="11">
    <location>
        <begin position="247"/>
        <end position="262"/>
    </location>
</feature>
<dbReference type="InterPro" id="IPR007223">
    <property type="entry name" value="Peroxin-13_N"/>
</dbReference>
<evidence type="ECO:0000256" key="8">
    <source>
        <dbReference type="ARBA" id="ARBA00023140"/>
    </source>
</evidence>
<keyword evidence="5" id="KW-1133">Transmembrane helix</keyword>
<proteinExistence type="inferred from homology"/>
<feature type="region of interest" description="Disordered" evidence="11">
    <location>
        <begin position="1"/>
        <end position="24"/>
    </location>
</feature>
<comment type="caution">
    <text evidence="13">The sequence shown here is derived from an EMBL/GenBank/DDBJ whole genome shotgun (WGS) entry which is preliminary data.</text>
</comment>
<dbReference type="GO" id="GO:1990429">
    <property type="term" value="C:peroxisomal importomer complex"/>
    <property type="evidence" value="ECO:0007669"/>
    <property type="project" value="TreeGrafter"/>
</dbReference>
<sequence>MASSGPETGGGTNSHDSPTSAGQAAAGGARHAAYNMPGYGAYGGYGAYNSGYYGGYGLGGGHLNSWYGPSAYYGGLGSGLYGGYAALASRFAGGAVGDGQSSAAQAMGVLQSVMAPGQSAMATLQNVMHAIARVTGILEENMRNIHILFDSVFGLVYNLTFLRDELRGVLQNFRPKFWFTQWLRRLLGVWRLLLLLALTPFSLRLPPVAALLRLLGLVPRELPAVNEESDSESVPDTDDDSEDECASSRSAPSLSTNERQSL</sequence>
<evidence type="ECO:0000256" key="5">
    <source>
        <dbReference type="ARBA" id="ARBA00022989"/>
    </source>
</evidence>
<evidence type="ECO:0000256" key="7">
    <source>
        <dbReference type="ARBA" id="ARBA00023136"/>
    </source>
</evidence>
<reference evidence="13 14" key="1">
    <citation type="journal article" date="2020" name="J. Phycol.">
        <title>Comparative genome analysis reveals Cyanidiococcus gen. nov., a new extremophilic red algal genus sister to Cyanidioschyzon (Cyanidioschyzonaceae, Rhodophyta).</title>
        <authorList>
            <person name="Liu S.-L."/>
            <person name="Chiang Y.-R."/>
            <person name="Yoon H.S."/>
            <person name="Fu H.-Y."/>
        </authorList>
    </citation>
    <scope>NUCLEOTIDE SEQUENCE [LARGE SCALE GENOMIC DNA]</scope>
    <source>
        <strain evidence="13 14">THAL066</strain>
    </source>
</reference>
<evidence type="ECO:0000256" key="10">
    <source>
        <dbReference type="ARBA" id="ARBA00046271"/>
    </source>
</evidence>
<feature type="region of interest" description="Disordered" evidence="11">
    <location>
        <begin position="225"/>
        <end position="262"/>
    </location>
</feature>
<dbReference type="GO" id="GO:0016560">
    <property type="term" value="P:protein import into peroxisome matrix, docking"/>
    <property type="evidence" value="ECO:0007669"/>
    <property type="project" value="InterPro"/>
</dbReference>
<keyword evidence="7" id="KW-0472">Membrane</keyword>
<evidence type="ECO:0000256" key="11">
    <source>
        <dbReference type="SAM" id="MobiDB-lite"/>
    </source>
</evidence>
<dbReference type="PANTHER" id="PTHR19332:SF1">
    <property type="entry name" value="PEROXISOMAL MEMBRANE PROTEIN PEX13"/>
    <property type="match status" value="1"/>
</dbReference>
<keyword evidence="14" id="KW-1185">Reference proteome</keyword>
<keyword evidence="2" id="KW-0813">Transport</keyword>
<evidence type="ECO:0000259" key="12">
    <source>
        <dbReference type="Pfam" id="PF04088"/>
    </source>
</evidence>
<comment type="subcellular location">
    <subcellularLocation>
        <location evidence="10">Peroxisome membrane</location>
    </subcellularLocation>
</comment>
<evidence type="ECO:0000256" key="3">
    <source>
        <dbReference type="ARBA" id="ARBA00022692"/>
    </source>
</evidence>
<feature type="compositionally biased region" description="Acidic residues" evidence="11">
    <location>
        <begin position="227"/>
        <end position="245"/>
    </location>
</feature>
<evidence type="ECO:0000256" key="4">
    <source>
        <dbReference type="ARBA" id="ARBA00022927"/>
    </source>
</evidence>
<dbReference type="OrthoDB" id="4976at2759"/>
<accession>A0A7J7IH99</accession>
<protein>
    <recommendedName>
        <fullName evidence="9">Peroxin-13</fullName>
    </recommendedName>
</protein>
<dbReference type="Pfam" id="PF04088">
    <property type="entry name" value="Peroxin-13_N"/>
    <property type="match status" value="1"/>
</dbReference>
<keyword evidence="3" id="KW-0812">Transmembrane</keyword>
<gene>
    <name evidence="13" type="ORF">F1559_003103</name>
</gene>
<name>A0A7J7IH99_9RHOD</name>
<dbReference type="PANTHER" id="PTHR19332">
    <property type="entry name" value="PEROXISOMAL MEMBRANE PROTEIN PEX13"/>
    <property type="match status" value="1"/>
</dbReference>
<keyword evidence="6" id="KW-0811">Translocation</keyword>
<dbReference type="InterPro" id="IPR035463">
    <property type="entry name" value="Pex13"/>
</dbReference>
<feature type="domain" description="Peroxin 13 N-terminal" evidence="12">
    <location>
        <begin position="110"/>
        <end position="190"/>
    </location>
</feature>
<keyword evidence="4" id="KW-0653">Protein transport</keyword>
<organism evidence="13 14">
    <name type="scientific">Cyanidiococcus yangmingshanensis</name>
    <dbReference type="NCBI Taxonomy" id="2690220"/>
    <lineage>
        <taxon>Eukaryota</taxon>
        <taxon>Rhodophyta</taxon>
        <taxon>Bangiophyceae</taxon>
        <taxon>Cyanidiales</taxon>
        <taxon>Cyanidiaceae</taxon>
        <taxon>Cyanidiococcus</taxon>
    </lineage>
</organism>
<evidence type="ECO:0000256" key="1">
    <source>
        <dbReference type="ARBA" id="ARBA00006033"/>
    </source>
</evidence>
<dbReference type="GO" id="GO:0005778">
    <property type="term" value="C:peroxisomal membrane"/>
    <property type="evidence" value="ECO:0007669"/>
    <property type="project" value="UniProtKB-SubCell"/>
</dbReference>
<dbReference type="AlphaFoldDB" id="A0A7J7IH99"/>
<dbReference type="Proteomes" id="UP000530660">
    <property type="component" value="Unassembled WGS sequence"/>
</dbReference>
<evidence type="ECO:0000256" key="9">
    <source>
        <dbReference type="ARBA" id="ARBA00029693"/>
    </source>
</evidence>
<evidence type="ECO:0000256" key="2">
    <source>
        <dbReference type="ARBA" id="ARBA00022448"/>
    </source>
</evidence>
<evidence type="ECO:0000313" key="13">
    <source>
        <dbReference type="EMBL" id="KAF6002486.1"/>
    </source>
</evidence>
<evidence type="ECO:0000256" key="6">
    <source>
        <dbReference type="ARBA" id="ARBA00023010"/>
    </source>
</evidence>
<comment type="similarity">
    <text evidence="1">Belongs to the peroxin-13 family.</text>
</comment>
<dbReference type="EMBL" id="VWRR01000010">
    <property type="protein sequence ID" value="KAF6002486.1"/>
    <property type="molecule type" value="Genomic_DNA"/>
</dbReference>
<evidence type="ECO:0000313" key="14">
    <source>
        <dbReference type="Proteomes" id="UP000530660"/>
    </source>
</evidence>